<dbReference type="EMBL" id="CP027059">
    <property type="protein sequence ID" value="UQZ86166.1"/>
    <property type="molecule type" value="Genomic_DNA"/>
</dbReference>
<accession>A0ABY4RUU1</accession>
<sequence>MKTFKPEMSAESALHYLQQIAGEDITGVTPIEMGELSRVFSFRDERGEHVIHFKNSRESFDRAGFIAEHYSGCGVPIPRLEAVGELGDMYYAISEKVPGKPVSLLSPQEIREIAPRLIDTFTALCGIPIDSAAGCGWIAPSGKAPFDDWTAFLESAFAERQQGFFENWRALFDGGILEKDVFDAYYGRMVELSRFAPAERYLVHGDFHFGNMLSDGRTITGIVDWEIAMYGDFMLDAAVLHMWAPQLQFPYRVRERWAAEGRAIPYFEERLLCYLLFKGLDGLRFYAKKEDRAAYDFMKNKLSSFAALS</sequence>
<proteinExistence type="predicted"/>
<reference evidence="2" key="1">
    <citation type="submission" date="2018-02" db="EMBL/GenBank/DDBJ databases">
        <authorList>
            <person name="Kim S.-K."/>
            <person name="Jung H.-I."/>
            <person name="Lee S.-W."/>
        </authorList>
    </citation>
    <scope>NUCLEOTIDE SEQUENCE</scope>
    <source>
        <strain evidence="2">SK3146</strain>
    </source>
</reference>
<evidence type="ECO:0000259" key="1">
    <source>
        <dbReference type="Pfam" id="PF01636"/>
    </source>
</evidence>
<dbReference type="Pfam" id="PF01636">
    <property type="entry name" value="APH"/>
    <property type="match status" value="1"/>
</dbReference>
<dbReference type="SUPFAM" id="SSF56112">
    <property type="entry name" value="Protein kinase-like (PK-like)"/>
    <property type="match status" value="1"/>
</dbReference>
<evidence type="ECO:0000313" key="3">
    <source>
        <dbReference type="Proteomes" id="UP001057134"/>
    </source>
</evidence>
<reference evidence="2" key="2">
    <citation type="journal article" date="2021" name="J Anim Sci Technol">
        <title>Complete genome sequence of Paenibacillus konkukensis sp. nov. SK3146 as a potential probiotic strain.</title>
        <authorList>
            <person name="Jung H.I."/>
            <person name="Park S."/>
            <person name="Niu K.M."/>
            <person name="Lee S.W."/>
            <person name="Kothari D."/>
            <person name="Yi K.J."/>
            <person name="Kim S.K."/>
        </authorList>
    </citation>
    <scope>NUCLEOTIDE SEQUENCE</scope>
    <source>
        <strain evidence="2">SK3146</strain>
    </source>
</reference>
<dbReference type="RefSeq" id="WP_249861729.1">
    <property type="nucleotide sequence ID" value="NZ_CP027059.1"/>
</dbReference>
<dbReference type="Proteomes" id="UP001057134">
    <property type="component" value="Chromosome"/>
</dbReference>
<dbReference type="InterPro" id="IPR051678">
    <property type="entry name" value="AGP_Transferase"/>
</dbReference>
<keyword evidence="3" id="KW-1185">Reference proteome</keyword>
<dbReference type="PANTHER" id="PTHR21310">
    <property type="entry name" value="AMINOGLYCOSIDE PHOSPHOTRANSFERASE-RELATED-RELATED"/>
    <property type="match status" value="1"/>
</dbReference>
<dbReference type="Gene3D" id="3.90.1200.10">
    <property type="match status" value="1"/>
</dbReference>
<name>A0ABY4RUU1_9BACL</name>
<keyword evidence="2" id="KW-0808">Transferase</keyword>
<dbReference type="InterPro" id="IPR011009">
    <property type="entry name" value="Kinase-like_dom_sf"/>
</dbReference>
<evidence type="ECO:0000313" key="2">
    <source>
        <dbReference type="EMBL" id="UQZ86166.1"/>
    </source>
</evidence>
<gene>
    <name evidence="2" type="primary">hph</name>
    <name evidence="2" type="ORF">SK3146_05458</name>
</gene>
<protein>
    <submittedName>
        <fullName evidence="2">Hygromycin-B 4-O-kinase</fullName>
        <ecNumber evidence="2">2.7.1.163</ecNumber>
    </submittedName>
</protein>
<dbReference type="InterPro" id="IPR002575">
    <property type="entry name" value="Aminoglycoside_PTrfase"/>
</dbReference>
<organism evidence="2 3">
    <name type="scientific">Paenibacillus konkukensis</name>
    <dbReference type="NCBI Taxonomy" id="2020716"/>
    <lineage>
        <taxon>Bacteria</taxon>
        <taxon>Bacillati</taxon>
        <taxon>Bacillota</taxon>
        <taxon>Bacilli</taxon>
        <taxon>Bacillales</taxon>
        <taxon>Paenibacillaceae</taxon>
        <taxon>Paenibacillus</taxon>
    </lineage>
</organism>
<dbReference type="EC" id="2.7.1.163" evidence="2"/>
<feature type="domain" description="Aminoglycoside phosphotransferase" evidence="1">
    <location>
        <begin position="28"/>
        <end position="248"/>
    </location>
</feature>
<dbReference type="GO" id="GO:0016740">
    <property type="term" value="F:transferase activity"/>
    <property type="evidence" value="ECO:0007669"/>
    <property type="project" value="UniProtKB-KW"/>
</dbReference>
<dbReference type="Gene3D" id="3.30.200.150">
    <property type="match status" value="1"/>
</dbReference>